<dbReference type="EMBL" id="LWBP01000145">
    <property type="protein sequence ID" value="OQP60778.1"/>
    <property type="molecule type" value="Genomic_DNA"/>
</dbReference>
<feature type="signal peptide" evidence="2">
    <location>
        <begin position="1"/>
        <end position="23"/>
    </location>
</feature>
<keyword evidence="4" id="KW-1185">Reference proteome</keyword>
<protein>
    <submittedName>
        <fullName evidence="3">Uncharacterized protein</fullName>
    </submittedName>
</protein>
<name>A0A1V9FR32_9BACT</name>
<accession>A0A1V9FR32</accession>
<evidence type="ECO:0000313" key="4">
    <source>
        <dbReference type="Proteomes" id="UP000192276"/>
    </source>
</evidence>
<organism evidence="3 4">
    <name type="scientific">Niastella populi</name>
    <dbReference type="NCBI Taxonomy" id="550983"/>
    <lineage>
        <taxon>Bacteria</taxon>
        <taxon>Pseudomonadati</taxon>
        <taxon>Bacteroidota</taxon>
        <taxon>Chitinophagia</taxon>
        <taxon>Chitinophagales</taxon>
        <taxon>Chitinophagaceae</taxon>
        <taxon>Niastella</taxon>
    </lineage>
</organism>
<feature type="chain" id="PRO_5012054141" evidence="2">
    <location>
        <begin position="24"/>
        <end position="221"/>
    </location>
</feature>
<feature type="compositionally biased region" description="Basic residues" evidence="1">
    <location>
        <begin position="210"/>
        <end position="221"/>
    </location>
</feature>
<proteinExistence type="predicted"/>
<evidence type="ECO:0000256" key="1">
    <source>
        <dbReference type="SAM" id="MobiDB-lite"/>
    </source>
</evidence>
<gene>
    <name evidence="3" type="ORF">A4R26_19425</name>
</gene>
<sequence length="221" mass="24955">MIQTTKRIVTCTLLFCLSGIVYAQDQTATSTTDQPLPESDTAIATRNALRFADSLVKADFYTDWNTYMNLTCTSAFKFYGGKEGFKENAVAIHYRDEPKSEEKMPKTKLLHLMNDNSDQWQCVVEKVREKWDESRGKVKVYTYLVGESNDNGLNWKFIDASHNSLPNIIYILPSVFTTMEIPEGKTVYEDEVAAQQAAEEAVKANQATQAKKKAPVKKATK</sequence>
<dbReference type="OrthoDB" id="670350at2"/>
<reference evidence="4" key="1">
    <citation type="submission" date="2016-04" db="EMBL/GenBank/DDBJ databases">
        <authorList>
            <person name="Chen L."/>
            <person name="Zhuang W."/>
            <person name="Wang G."/>
        </authorList>
    </citation>
    <scope>NUCLEOTIDE SEQUENCE [LARGE SCALE GENOMIC DNA]</scope>
    <source>
        <strain evidence="4">208</strain>
    </source>
</reference>
<dbReference type="RefSeq" id="WP_081164237.1">
    <property type="nucleotide sequence ID" value="NZ_LWBP01000145.1"/>
</dbReference>
<comment type="caution">
    <text evidence="3">The sequence shown here is derived from an EMBL/GenBank/DDBJ whole genome shotgun (WGS) entry which is preliminary data.</text>
</comment>
<keyword evidence="2" id="KW-0732">Signal</keyword>
<evidence type="ECO:0000256" key="2">
    <source>
        <dbReference type="SAM" id="SignalP"/>
    </source>
</evidence>
<dbReference type="Proteomes" id="UP000192276">
    <property type="component" value="Unassembled WGS sequence"/>
</dbReference>
<feature type="region of interest" description="Disordered" evidence="1">
    <location>
        <begin position="201"/>
        <end position="221"/>
    </location>
</feature>
<evidence type="ECO:0000313" key="3">
    <source>
        <dbReference type="EMBL" id="OQP60778.1"/>
    </source>
</evidence>
<dbReference type="AlphaFoldDB" id="A0A1V9FR32"/>